<dbReference type="SUPFAM" id="SSF47353">
    <property type="entry name" value="Retrovirus capsid dimerization domain-like"/>
    <property type="match status" value="1"/>
</dbReference>
<dbReference type="GO" id="GO:0008270">
    <property type="term" value="F:zinc ion binding"/>
    <property type="evidence" value="ECO:0007669"/>
    <property type="project" value="UniProtKB-KW"/>
</dbReference>
<dbReference type="GO" id="GO:0003676">
    <property type="term" value="F:nucleic acid binding"/>
    <property type="evidence" value="ECO:0007669"/>
    <property type="project" value="InterPro"/>
</dbReference>
<dbReference type="OrthoDB" id="6077919at2759"/>
<keyword evidence="1" id="KW-0479">Metal-binding</keyword>
<gene>
    <name evidence="5" type="ORF">HOLleu_20749</name>
</gene>
<keyword evidence="6" id="KW-1185">Reference proteome</keyword>
<evidence type="ECO:0000256" key="1">
    <source>
        <dbReference type="PROSITE-ProRule" id="PRU00047"/>
    </source>
</evidence>
<name>A0A9Q1C1U6_HOLLE</name>
<organism evidence="5 6">
    <name type="scientific">Holothuria leucospilota</name>
    <name type="common">Black long sea cucumber</name>
    <name type="synonym">Mertensiothuria leucospilota</name>
    <dbReference type="NCBI Taxonomy" id="206669"/>
    <lineage>
        <taxon>Eukaryota</taxon>
        <taxon>Metazoa</taxon>
        <taxon>Echinodermata</taxon>
        <taxon>Eleutherozoa</taxon>
        <taxon>Echinozoa</taxon>
        <taxon>Holothuroidea</taxon>
        <taxon>Aspidochirotacea</taxon>
        <taxon>Aspidochirotida</taxon>
        <taxon>Holothuriidae</taxon>
        <taxon>Holothuria</taxon>
    </lineage>
</organism>
<dbReference type="Gene3D" id="4.10.60.10">
    <property type="entry name" value="Zinc finger, CCHC-type"/>
    <property type="match status" value="1"/>
</dbReference>
<accession>A0A9Q1C1U6</accession>
<dbReference type="PANTHER" id="PTHR46888:SF1">
    <property type="entry name" value="RIBONUCLEASE H"/>
    <property type="match status" value="1"/>
</dbReference>
<keyword evidence="2" id="KW-0175">Coiled coil</keyword>
<dbReference type="InterPro" id="IPR036875">
    <property type="entry name" value="Znf_CCHC_sf"/>
</dbReference>
<dbReference type="SUPFAM" id="SSF57756">
    <property type="entry name" value="Retrovirus zinc finger-like domains"/>
    <property type="match status" value="1"/>
</dbReference>
<comment type="caution">
    <text evidence="5">The sequence shown here is derived from an EMBL/GenBank/DDBJ whole genome shotgun (WGS) entry which is preliminary data.</text>
</comment>
<keyword evidence="1" id="KW-0862">Zinc</keyword>
<evidence type="ECO:0000313" key="5">
    <source>
        <dbReference type="EMBL" id="KAJ8036698.1"/>
    </source>
</evidence>
<evidence type="ECO:0000313" key="6">
    <source>
        <dbReference type="Proteomes" id="UP001152320"/>
    </source>
</evidence>
<dbReference type="Gene3D" id="1.10.4020.10">
    <property type="entry name" value="DNA breaking-rejoining enzymes"/>
    <property type="match status" value="1"/>
</dbReference>
<dbReference type="InterPro" id="IPR001878">
    <property type="entry name" value="Znf_CCHC"/>
</dbReference>
<sequence>MDVERLSKVGKDLGLDGQALIDFIARERDIEKEAKADKEKAARDERAHQLELKRQEKEILEMKLLLQKTTDEGGKLTQQDLDSKLRANAPKLPCFNDKEDLDAYLNRFERYAASQRWLKQDWAVNLSALLTGKALQVFTRMPVADAGDYEKLKKALLDRFQLNKEGFRAKFKEALPEGDEGASQFATRLSSYFDKWIDLSGVDKKFEELRDFIIRDRLISVCGEDLAIFLREKEPKSVESMTKITKQFLQARGSSFANMCKSNSSTHRVQYGNGDRDRREPSVLKRDGVSNVKSQPSGVPRKCFLCGKSGHMARDCRWRGTLAKVASMLECDIADSDGAVSSSSCQSDGQNEWEWQWESDTGTTASDRSEIHEGCECVQSSDLVACMMVTDGKGIDKRIDNGFVNCRLGHKLPVLSAACEPMNVKRMPVSEGTVNGHKNCFVLLIGCMVFIPQELSPSSR</sequence>
<evidence type="ECO:0000256" key="2">
    <source>
        <dbReference type="SAM" id="Coils"/>
    </source>
</evidence>
<protein>
    <recommendedName>
        <fullName evidence="4">CCHC-type domain-containing protein</fullName>
    </recommendedName>
</protein>
<evidence type="ECO:0000259" key="4">
    <source>
        <dbReference type="PROSITE" id="PS50158"/>
    </source>
</evidence>
<dbReference type="PROSITE" id="PS50158">
    <property type="entry name" value="ZF_CCHC"/>
    <property type="match status" value="1"/>
</dbReference>
<dbReference type="Proteomes" id="UP001152320">
    <property type="component" value="Chromosome 9"/>
</dbReference>
<keyword evidence="1" id="KW-0863">Zinc-finger</keyword>
<evidence type="ECO:0000256" key="3">
    <source>
        <dbReference type="SAM" id="MobiDB-lite"/>
    </source>
</evidence>
<dbReference type="InterPro" id="IPR038269">
    <property type="entry name" value="SCAN_sf"/>
</dbReference>
<feature type="domain" description="CCHC-type" evidence="4">
    <location>
        <begin position="301"/>
        <end position="317"/>
    </location>
</feature>
<proteinExistence type="predicted"/>
<dbReference type="PANTHER" id="PTHR46888">
    <property type="entry name" value="ZINC KNUCKLE DOMAINCONTAINING PROTEIN-RELATED"/>
    <property type="match status" value="1"/>
</dbReference>
<dbReference type="Pfam" id="PF00098">
    <property type="entry name" value="zf-CCHC"/>
    <property type="match status" value="1"/>
</dbReference>
<reference evidence="5" key="1">
    <citation type="submission" date="2021-10" db="EMBL/GenBank/DDBJ databases">
        <title>Tropical sea cucumber genome reveals ecological adaptation and Cuvierian tubules defense mechanism.</title>
        <authorList>
            <person name="Chen T."/>
        </authorList>
    </citation>
    <scope>NUCLEOTIDE SEQUENCE</scope>
    <source>
        <strain evidence="5">Nanhai2018</strain>
        <tissue evidence="5">Muscle</tissue>
    </source>
</reference>
<dbReference type="EMBL" id="JAIZAY010000009">
    <property type="protein sequence ID" value="KAJ8036698.1"/>
    <property type="molecule type" value="Genomic_DNA"/>
</dbReference>
<feature type="coiled-coil region" evidence="2">
    <location>
        <begin position="38"/>
        <end position="72"/>
    </location>
</feature>
<dbReference type="SMART" id="SM00343">
    <property type="entry name" value="ZnF_C2HC"/>
    <property type="match status" value="1"/>
</dbReference>
<dbReference type="AlphaFoldDB" id="A0A9Q1C1U6"/>
<feature type="compositionally biased region" description="Basic and acidic residues" evidence="3">
    <location>
        <begin position="274"/>
        <end position="288"/>
    </location>
</feature>
<feature type="region of interest" description="Disordered" evidence="3">
    <location>
        <begin position="261"/>
        <end position="297"/>
    </location>
</feature>